<dbReference type="InterPro" id="IPR000889">
    <property type="entry name" value="Glutathione_peroxidase"/>
</dbReference>
<dbReference type="GO" id="GO:0034599">
    <property type="term" value="P:cellular response to oxidative stress"/>
    <property type="evidence" value="ECO:0007669"/>
    <property type="project" value="TreeGrafter"/>
</dbReference>
<evidence type="ECO:0000259" key="6">
    <source>
        <dbReference type="PROSITE" id="PS51352"/>
    </source>
</evidence>
<comment type="caution">
    <text evidence="7">The sequence shown here is derived from an EMBL/GenBank/DDBJ whole genome shotgun (WGS) entry which is preliminary data.</text>
</comment>
<dbReference type="PRINTS" id="PR01011">
    <property type="entry name" value="GLUTPROXDASE"/>
</dbReference>
<evidence type="ECO:0000256" key="1">
    <source>
        <dbReference type="ARBA" id="ARBA00006926"/>
    </source>
</evidence>
<dbReference type="SUPFAM" id="SSF52833">
    <property type="entry name" value="Thioredoxin-like"/>
    <property type="match status" value="1"/>
</dbReference>
<dbReference type="InterPro" id="IPR013766">
    <property type="entry name" value="Thioredoxin_domain"/>
</dbReference>
<organism evidence="7 8">
    <name type="scientific">Niveispirillum lacus</name>
    <dbReference type="NCBI Taxonomy" id="1981099"/>
    <lineage>
        <taxon>Bacteria</taxon>
        <taxon>Pseudomonadati</taxon>
        <taxon>Pseudomonadota</taxon>
        <taxon>Alphaproteobacteria</taxon>
        <taxon>Rhodospirillales</taxon>
        <taxon>Azospirillaceae</taxon>
        <taxon>Niveispirillum</taxon>
    </lineage>
</organism>
<evidence type="ECO:0000256" key="3">
    <source>
        <dbReference type="ARBA" id="ARBA00023002"/>
    </source>
</evidence>
<sequence>MMAGVMGMTGTAQAASAYDYSFTAIEGGPLKLDQYRGKAVMVVNTASMCGYTPQYKGLQALWEKYKDKGLVILGVPSNDFGGQEPGSAQEIKEFCEVNFAIDFPMTTKEPVKGANAHPLYKWMAEQKGEPKWNFHKYLIGPDGKLIGAFGSKVTPDSAELAAAIEKALPKG</sequence>
<dbReference type="InterPro" id="IPR029759">
    <property type="entry name" value="GPX_AS"/>
</dbReference>
<dbReference type="PROSITE" id="PS00460">
    <property type="entry name" value="GLUTATHIONE_PEROXID_1"/>
    <property type="match status" value="1"/>
</dbReference>
<dbReference type="PROSITE" id="PS51352">
    <property type="entry name" value="THIOREDOXIN_2"/>
    <property type="match status" value="1"/>
</dbReference>
<dbReference type="Gene3D" id="3.40.30.10">
    <property type="entry name" value="Glutaredoxin"/>
    <property type="match status" value="1"/>
</dbReference>
<evidence type="ECO:0000313" key="8">
    <source>
        <dbReference type="Proteomes" id="UP000216998"/>
    </source>
</evidence>
<comment type="similarity">
    <text evidence="1 5">Belongs to the glutathione peroxidase family.</text>
</comment>
<dbReference type="PANTHER" id="PTHR11592">
    <property type="entry name" value="GLUTATHIONE PEROXIDASE"/>
    <property type="match status" value="1"/>
</dbReference>
<dbReference type="CDD" id="cd00340">
    <property type="entry name" value="GSH_Peroxidase"/>
    <property type="match status" value="1"/>
</dbReference>
<dbReference type="Pfam" id="PF00255">
    <property type="entry name" value="GSHPx"/>
    <property type="match status" value="1"/>
</dbReference>
<gene>
    <name evidence="7" type="ORF">CHU95_12200</name>
</gene>
<proteinExistence type="inferred from homology"/>
<dbReference type="InterPro" id="IPR036249">
    <property type="entry name" value="Thioredoxin-like_sf"/>
</dbReference>
<dbReference type="Proteomes" id="UP000216998">
    <property type="component" value="Unassembled WGS sequence"/>
</dbReference>
<accession>A0A255YYM6</accession>
<evidence type="ECO:0000256" key="4">
    <source>
        <dbReference type="PIRSR" id="PIRSR000303-1"/>
    </source>
</evidence>
<evidence type="ECO:0000256" key="2">
    <source>
        <dbReference type="ARBA" id="ARBA00022559"/>
    </source>
</evidence>
<dbReference type="PIRSF" id="PIRSF000303">
    <property type="entry name" value="Glutathion_perox"/>
    <property type="match status" value="1"/>
</dbReference>
<evidence type="ECO:0000313" key="7">
    <source>
        <dbReference type="EMBL" id="OYQ34347.1"/>
    </source>
</evidence>
<reference evidence="7 8" key="1">
    <citation type="submission" date="2017-07" db="EMBL/GenBank/DDBJ databases">
        <title>Niveispirillum cyanobacteriorum sp. nov., isolated from cyanobacterial aggregates in a eutrophic lake.</title>
        <authorList>
            <person name="Cai H."/>
        </authorList>
    </citation>
    <scope>NUCLEOTIDE SEQUENCE [LARGE SCALE GENOMIC DNA]</scope>
    <source>
        <strain evidence="8">TH1-14</strain>
    </source>
</reference>
<evidence type="ECO:0000256" key="5">
    <source>
        <dbReference type="RuleBase" id="RU000499"/>
    </source>
</evidence>
<name>A0A255YYM6_9PROT</name>
<feature type="domain" description="Thioredoxin" evidence="6">
    <location>
        <begin position="11"/>
        <end position="169"/>
    </location>
</feature>
<protein>
    <recommendedName>
        <fullName evidence="5">Glutathione peroxidase</fullName>
    </recommendedName>
</protein>
<dbReference type="EMBL" id="NOXU01000029">
    <property type="protein sequence ID" value="OYQ34347.1"/>
    <property type="molecule type" value="Genomic_DNA"/>
</dbReference>
<keyword evidence="3 5" id="KW-0560">Oxidoreductase</keyword>
<dbReference type="PROSITE" id="PS51355">
    <property type="entry name" value="GLUTATHIONE_PEROXID_3"/>
    <property type="match status" value="1"/>
</dbReference>
<keyword evidence="8" id="KW-1185">Reference proteome</keyword>
<dbReference type="PANTHER" id="PTHR11592:SF78">
    <property type="entry name" value="GLUTATHIONE PEROXIDASE"/>
    <property type="match status" value="1"/>
</dbReference>
<feature type="active site" evidence="4">
    <location>
        <position position="49"/>
    </location>
</feature>
<dbReference type="AlphaFoldDB" id="A0A255YYM6"/>
<dbReference type="GO" id="GO:0004601">
    <property type="term" value="F:peroxidase activity"/>
    <property type="evidence" value="ECO:0007669"/>
    <property type="project" value="UniProtKB-KW"/>
</dbReference>
<keyword evidence="2 5" id="KW-0575">Peroxidase</keyword>